<dbReference type="PANTHER" id="PTHR12197:SF251">
    <property type="entry name" value="EG:BACR7C10.4 PROTEIN"/>
    <property type="match status" value="1"/>
</dbReference>
<dbReference type="GO" id="GO:0008270">
    <property type="term" value="F:zinc ion binding"/>
    <property type="evidence" value="ECO:0007669"/>
    <property type="project" value="UniProtKB-KW"/>
</dbReference>
<dbReference type="CDD" id="cd20071">
    <property type="entry name" value="SET_SMYD"/>
    <property type="match status" value="1"/>
</dbReference>
<dbReference type="SUPFAM" id="SSF82199">
    <property type="entry name" value="SET domain"/>
    <property type="match status" value="1"/>
</dbReference>
<dbReference type="PROSITE" id="PS50280">
    <property type="entry name" value="SET"/>
    <property type="match status" value="1"/>
</dbReference>
<dbReference type="PROSITE" id="PS01360">
    <property type="entry name" value="ZF_MYND_1"/>
    <property type="match status" value="1"/>
</dbReference>
<evidence type="ECO:0000256" key="1">
    <source>
        <dbReference type="ARBA" id="ARBA00022723"/>
    </source>
</evidence>
<dbReference type="SUPFAM" id="SSF144232">
    <property type="entry name" value="HIT/MYND zinc finger-like"/>
    <property type="match status" value="2"/>
</dbReference>
<dbReference type="Proteomes" id="UP000624404">
    <property type="component" value="Unassembled WGS sequence"/>
</dbReference>
<proteinExistence type="predicted"/>
<evidence type="ECO:0000256" key="3">
    <source>
        <dbReference type="ARBA" id="ARBA00022833"/>
    </source>
</evidence>
<keyword evidence="6" id="KW-1185">Reference proteome</keyword>
<dbReference type="Gene3D" id="2.170.270.10">
    <property type="entry name" value="SET domain"/>
    <property type="match status" value="1"/>
</dbReference>
<dbReference type="Gene3D" id="6.10.140.2220">
    <property type="match status" value="1"/>
</dbReference>
<evidence type="ECO:0000256" key="2">
    <source>
        <dbReference type="ARBA" id="ARBA00022771"/>
    </source>
</evidence>
<dbReference type="SMART" id="SM00317">
    <property type="entry name" value="SET"/>
    <property type="match status" value="1"/>
</dbReference>
<feature type="domain" description="SET" evidence="4">
    <location>
        <begin position="1"/>
        <end position="304"/>
    </location>
</feature>
<name>A0A8H2W2Z1_9HELO</name>
<evidence type="ECO:0000313" key="5">
    <source>
        <dbReference type="EMBL" id="CAD6451657.1"/>
    </source>
</evidence>
<gene>
    <name evidence="5" type="ORF">SCLTRI_LOCUS9584</name>
</gene>
<evidence type="ECO:0000259" key="4">
    <source>
        <dbReference type="PROSITE" id="PS50280"/>
    </source>
</evidence>
<reference evidence="5" key="1">
    <citation type="submission" date="2020-10" db="EMBL/GenBank/DDBJ databases">
        <authorList>
            <person name="Kusch S."/>
        </authorList>
    </citation>
    <scope>NUCLEOTIDE SEQUENCE</scope>
    <source>
        <strain evidence="5">SwB9</strain>
    </source>
</reference>
<dbReference type="EMBL" id="CAJHIA010000036">
    <property type="protein sequence ID" value="CAD6451657.1"/>
    <property type="molecule type" value="Genomic_DNA"/>
</dbReference>
<keyword evidence="1" id="KW-0479">Metal-binding</keyword>
<keyword evidence="2" id="KW-0863">Zinc-finger</keyword>
<dbReference type="Gene3D" id="1.10.220.160">
    <property type="match status" value="1"/>
</dbReference>
<dbReference type="OrthoDB" id="5945798at2759"/>
<dbReference type="GO" id="GO:0005634">
    <property type="term" value="C:nucleus"/>
    <property type="evidence" value="ECO:0007669"/>
    <property type="project" value="TreeGrafter"/>
</dbReference>
<accession>A0A8H2W2Z1</accession>
<dbReference type="PANTHER" id="PTHR12197">
    <property type="entry name" value="HISTONE-LYSINE N-METHYLTRANSFERASE SMYD"/>
    <property type="match status" value="1"/>
</dbReference>
<comment type="caution">
    <text evidence="5">The sequence shown here is derived from an EMBL/GenBank/DDBJ whole genome shotgun (WGS) entry which is preliminary data.</text>
</comment>
<keyword evidence="3" id="KW-0862">Zinc</keyword>
<dbReference type="InterPro" id="IPR002893">
    <property type="entry name" value="Znf_MYND"/>
</dbReference>
<dbReference type="Pfam" id="PF00856">
    <property type="entry name" value="SET"/>
    <property type="match status" value="1"/>
</dbReference>
<sequence length="583" mass="65579">MNINHTRIGAANDLGYGLFSTVNLNPGDSIIIIHKPLLLITENQALRRVCANCFVERGEDVELRPCSNCGVVNFCCDGCEKSSLKSGYHSAECAYLKPRKPSEYSLAQTSDKAETNTACAYSRCRSKKATLTCLGCKAVNSCDEKCENLDRSFHEQQCKDIQSQSLNKILPTAVRATIQLSSHPASIAKDSPLMKLSSHRDDLEKNKSKWDDVLLQAHAVINLLQLQPEFSNYAVESLCRLSTNAFRVESNVGNGPIGLCLDPLLARANHRCHPNAAITFDGKRATLRALFPIENGEQIFISYIDETQRQEVRQAELEETWFFKCQCPRCTTFQSIYENFLTYSTISTPILDKLVPFQATYDFAKSRVAEEDPNTVTQLFSLLHVQRHIEAAVTNAQKTHPNINHRLDFLKKALGNLNDLILLQRYAQQPLSMLLNEIYLIYLEKSEYISALIILIFLIHHTDPINYPSLYHPQRVTRLLALQRLLKIMASYDVEIFRKFAAENAVHVKVLCEIDWVSACQMVMYALRETGNRCWGEDSKVMRGVKMDIVDVEGFREEGDGVVGRAEGVGRGMDGLGGLWKGG</sequence>
<evidence type="ECO:0000313" key="6">
    <source>
        <dbReference type="Proteomes" id="UP000624404"/>
    </source>
</evidence>
<dbReference type="InterPro" id="IPR001214">
    <property type="entry name" value="SET_dom"/>
</dbReference>
<dbReference type="InterPro" id="IPR050869">
    <property type="entry name" value="H3K4_H4K5_MeTrfase"/>
</dbReference>
<dbReference type="AlphaFoldDB" id="A0A8H2W2Z1"/>
<protein>
    <submittedName>
        <fullName evidence="5">587297a3-bf09-4843-bbcc-2364fef80a73</fullName>
    </submittedName>
</protein>
<organism evidence="5 6">
    <name type="scientific">Sclerotinia trifoliorum</name>
    <dbReference type="NCBI Taxonomy" id="28548"/>
    <lineage>
        <taxon>Eukaryota</taxon>
        <taxon>Fungi</taxon>
        <taxon>Dikarya</taxon>
        <taxon>Ascomycota</taxon>
        <taxon>Pezizomycotina</taxon>
        <taxon>Leotiomycetes</taxon>
        <taxon>Helotiales</taxon>
        <taxon>Sclerotiniaceae</taxon>
        <taxon>Sclerotinia</taxon>
    </lineage>
</organism>
<dbReference type="InterPro" id="IPR046341">
    <property type="entry name" value="SET_dom_sf"/>
</dbReference>